<proteinExistence type="predicted"/>
<name>A0A2P4XUS8_9STRA</name>
<evidence type="ECO:0000313" key="2">
    <source>
        <dbReference type="Proteomes" id="UP000237271"/>
    </source>
</evidence>
<evidence type="ECO:0008006" key="3">
    <source>
        <dbReference type="Google" id="ProtNLM"/>
    </source>
</evidence>
<sequence length="226" mass="25899">MTCCAKTHTVYVQHDVYYAWCYQHLDELVEQSPTEHTADPNSGPSSLFRDIIRILPEQQEDVYHTVVTDRFYTSMQLPLQMLRRKVYLVGHDPTNTKGFPPALIAKDAISPRSVQRGAVNIVVANGGTVYLCICCELEVVPQSRPTRASRSHEGVEFPFPVLLQLGTTLGWVDIHGQLRQQRYSLHLSIRFRKYYKMTFLGLLDAFIVYRESRNQRGKQPANHSGF</sequence>
<evidence type="ECO:0000313" key="1">
    <source>
        <dbReference type="EMBL" id="POM69277.1"/>
    </source>
</evidence>
<protein>
    <recommendedName>
        <fullName evidence="3">PiggyBac transposable element-derived protein domain-containing protein</fullName>
    </recommendedName>
</protein>
<dbReference type="PANTHER" id="PTHR46599">
    <property type="entry name" value="PIGGYBAC TRANSPOSABLE ELEMENT-DERIVED PROTEIN 4"/>
    <property type="match status" value="1"/>
</dbReference>
<dbReference type="EMBL" id="NCKW01007898">
    <property type="protein sequence ID" value="POM69277.1"/>
    <property type="molecule type" value="Genomic_DNA"/>
</dbReference>
<reference evidence="1 2" key="1">
    <citation type="journal article" date="2017" name="Genome Biol. Evol.">
        <title>Phytophthora megakarya and P. palmivora, closely related causal agents of cacao black pod rot, underwent increases in genome sizes and gene numbers by different mechanisms.</title>
        <authorList>
            <person name="Ali S.S."/>
            <person name="Shao J."/>
            <person name="Lary D.J."/>
            <person name="Kronmiller B."/>
            <person name="Shen D."/>
            <person name="Strem M.D."/>
            <person name="Amoako-Attah I."/>
            <person name="Akrofi A.Y."/>
            <person name="Begoude B.A."/>
            <person name="Ten Hoopen G.M."/>
            <person name="Coulibaly K."/>
            <person name="Kebe B.I."/>
            <person name="Melnick R.L."/>
            <person name="Guiltinan M.J."/>
            <person name="Tyler B.M."/>
            <person name="Meinhardt L.W."/>
            <person name="Bailey B.A."/>
        </authorList>
    </citation>
    <scope>NUCLEOTIDE SEQUENCE [LARGE SCALE GENOMIC DNA]</scope>
    <source>
        <strain evidence="2">sbr112.9</strain>
    </source>
</reference>
<dbReference type="AlphaFoldDB" id="A0A2P4XUS8"/>
<dbReference type="Proteomes" id="UP000237271">
    <property type="component" value="Unassembled WGS sequence"/>
</dbReference>
<accession>A0A2P4XUS8</accession>
<organism evidence="1 2">
    <name type="scientific">Phytophthora palmivora</name>
    <dbReference type="NCBI Taxonomy" id="4796"/>
    <lineage>
        <taxon>Eukaryota</taxon>
        <taxon>Sar</taxon>
        <taxon>Stramenopiles</taxon>
        <taxon>Oomycota</taxon>
        <taxon>Peronosporomycetes</taxon>
        <taxon>Peronosporales</taxon>
        <taxon>Peronosporaceae</taxon>
        <taxon>Phytophthora</taxon>
    </lineage>
</organism>
<keyword evidence="2" id="KW-1185">Reference proteome</keyword>
<dbReference type="OrthoDB" id="6158253at2759"/>
<dbReference type="PANTHER" id="PTHR46599:SF3">
    <property type="entry name" value="PIGGYBAC TRANSPOSABLE ELEMENT-DERIVED PROTEIN 4"/>
    <property type="match status" value="1"/>
</dbReference>
<comment type="caution">
    <text evidence="1">The sequence shown here is derived from an EMBL/GenBank/DDBJ whole genome shotgun (WGS) entry which is preliminary data.</text>
</comment>
<gene>
    <name evidence="1" type="ORF">PHPALM_14451</name>
</gene>